<dbReference type="PATRIC" id="fig|217031.4.peg.1833"/>
<dbReference type="InterPro" id="IPR020277">
    <property type="entry name" value="DUF2624"/>
</dbReference>
<dbReference type="EMBL" id="LDJR01000021">
    <property type="protein sequence ID" value="OAK74696.1"/>
    <property type="molecule type" value="Genomic_DNA"/>
</dbReference>
<keyword evidence="1" id="KW-0808">Transferase</keyword>
<dbReference type="Pfam" id="PF11116">
    <property type="entry name" value="DUF2624"/>
    <property type="match status" value="1"/>
</dbReference>
<dbReference type="EMBL" id="LGPB01000055">
    <property type="protein sequence ID" value="KRG14967.1"/>
    <property type="molecule type" value="Genomic_DNA"/>
</dbReference>
<dbReference type="GO" id="GO:0032259">
    <property type="term" value="P:methylation"/>
    <property type="evidence" value="ECO:0007669"/>
    <property type="project" value="UniProtKB-KW"/>
</dbReference>
<dbReference type="AlphaFoldDB" id="A0A0Q9YDU9"/>
<dbReference type="OrthoDB" id="2969575at2"/>
<reference evidence="1 3" key="2">
    <citation type="submission" date="2015-06" db="EMBL/GenBank/DDBJ databases">
        <title>Genome sequencing project of Bacillus galactosidilyticus PL133.</title>
        <authorList>
            <person name="Gaiero J."/>
            <person name="Nicol R."/>
            <person name="Habash M."/>
        </authorList>
    </citation>
    <scope>NUCLEOTIDE SEQUENCE [LARGE SCALE GENOMIC DNA]</scope>
    <source>
        <strain evidence="1 3">PL133</strain>
    </source>
</reference>
<accession>A0A0Q9YDU9</accession>
<dbReference type="GO" id="GO:0008168">
    <property type="term" value="F:methyltransferase activity"/>
    <property type="evidence" value="ECO:0007669"/>
    <property type="project" value="UniProtKB-KW"/>
</dbReference>
<name>A0A0Q9YDU9_9BACI</name>
<reference evidence="2 4" key="1">
    <citation type="submission" date="2015-05" db="EMBL/GenBank/DDBJ databases">
        <title>Comparison of genome.</title>
        <authorList>
            <person name="Zheng Z."/>
            <person name="Sun M."/>
        </authorList>
    </citation>
    <scope>NUCLEOTIDE SEQUENCE [LARGE SCALE GENOMIC DNA]</scope>
    <source>
        <strain evidence="2 4">G25-74</strain>
    </source>
</reference>
<sequence length="84" mass="9829">MKMIKNMVNLKVNMITSEELLKYAKQFHFEVSRDEADKIAAYLRGKNFDIFDDRTRSQIVREVAKISGPKTAKELNKLFIQFTS</sequence>
<evidence type="ECO:0000313" key="2">
    <source>
        <dbReference type="EMBL" id="OAK74696.1"/>
    </source>
</evidence>
<proteinExistence type="predicted"/>
<protein>
    <submittedName>
        <fullName evidence="1">tRNA methyltransferase</fullName>
    </submittedName>
</protein>
<keyword evidence="1" id="KW-0489">Methyltransferase</keyword>
<evidence type="ECO:0000313" key="4">
    <source>
        <dbReference type="Proteomes" id="UP000077881"/>
    </source>
</evidence>
<evidence type="ECO:0000313" key="3">
    <source>
        <dbReference type="Proteomes" id="UP000053881"/>
    </source>
</evidence>
<keyword evidence="4" id="KW-1185">Reference proteome</keyword>
<dbReference type="STRING" id="217031.ABB05_03780"/>
<comment type="caution">
    <text evidence="1">The sequence shown here is derived from an EMBL/GenBank/DDBJ whole genome shotgun (WGS) entry which is preliminary data.</text>
</comment>
<dbReference type="Proteomes" id="UP000077881">
    <property type="component" value="Unassembled WGS sequence"/>
</dbReference>
<evidence type="ECO:0000313" key="1">
    <source>
        <dbReference type="EMBL" id="KRG14967.1"/>
    </source>
</evidence>
<dbReference type="Proteomes" id="UP000053881">
    <property type="component" value="Unassembled WGS sequence"/>
</dbReference>
<organism evidence="1 3">
    <name type="scientific">Lederbergia galactosidilytica</name>
    <dbReference type="NCBI Taxonomy" id="217031"/>
    <lineage>
        <taxon>Bacteria</taxon>
        <taxon>Bacillati</taxon>
        <taxon>Bacillota</taxon>
        <taxon>Bacilli</taxon>
        <taxon>Bacillales</taxon>
        <taxon>Bacillaceae</taxon>
        <taxon>Lederbergia</taxon>
    </lineage>
</organism>
<gene>
    <name evidence="2" type="ORF">ABB05_03780</name>
    <name evidence="1" type="ORF">ACA29_05465</name>
</gene>